<reference evidence="1" key="1">
    <citation type="submission" date="2024-06" db="EMBL/GenBank/DDBJ databases">
        <title>Sequencing and assembly of the genome of Dyadobacter sp. strain 676, a symbiont of Cyamopsis tetragonoloba.</title>
        <authorList>
            <person name="Guro P."/>
            <person name="Sazanova A."/>
            <person name="Kuznetsova I."/>
            <person name="Belimov A."/>
            <person name="Safronova V."/>
        </authorList>
    </citation>
    <scope>NUCLEOTIDE SEQUENCE</scope>
    <source>
        <strain evidence="1">676</strain>
    </source>
</reference>
<dbReference type="RefSeq" id="WP_353721009.1">
    <property type="nucleotide sequence ID" value="NZ_CP159289.1"/>
</dbReference>
<proteinExistence type="predicted"/>
<accession>A0AAU8FPL1</accession>
<name>A0AAU8FPL1_9BACT</name>
<sequence length="130" mass="14698">MKTRRFLTLCFGMAAAMVACKEEKVDSPEITVLAPRSHQVVADKDSVQIEAIFRPKGASVSSYSMTVKTKNNKWLFNTQRSCQCDTKDSVKVKTSFYYDINKTSDVFLEIKAMLDDGREIAEKIPFVLTD</sequence>
<dbReference type="AlphaFoldDB" id="A0AAU8FPL1"/>
<dbReference type="EMBL" id="CP159289">
    <property type="protein sequence ID" value="XCH25711.1"/>
    <property type="molecule type" value="Genomic_DNA"/>
</dbReference>
<evidence type="ECO:0008006" key="2">
    <source>
        <dbReference type="Google" id="ProtNLM"/>
    </source>
</evidence>
<dbReference type="PROSITE" id="PS51257">
    <property type="entry name" value="PROKAR_LIPOPROTEIN"/>
    <property type="match status" value="1"/>
</dbReference>
<protein>
    <recommendedName>
        <fullName evidence="2">DUF1573 domain-containing protein</fullName>
    </recommendedName>
</protein>
<evidence type="ECO:0000313" key="1">
    <source>
        <dbReference type="EMBL" id="XCH25711.1"/>
    </source>
</evidence>
<gene>
    <name evidence="1" type="ORF">ABV298_04590</name>
</gene>
<organism evidence="1">
    <name type="scientific">Dyadobacter sp. 676</name>
    <dbReference type="NCBI Taxonomy" id="3088362"/>
    <lineage>
        <taxon>Bacteria</taxon>
        <taxon>Pseudomonadati</taxon>
        <taxon>Bacteroidota</taxon>
        <taxon>Cytophagia</taxon>
        <taxon>Cytophagales</taxon>
        <taxon>Spirosomataceae</taxon>
        <taxon>Dyadobacter</taxon>
    </lineage>
</organism>